<evidence type="ECO:0000259" key="10">
    <source>
        <dbReference type="Pfam" id="PF01872"/>
    </source>
</evidence>
<evidence type="ECO:0000313" key="12">
    <source>
        <dbReference type="Proteomes" id="UP000799429"/>
    </source>
</evidence>
<dbReference type="InterPro" id="IPR002734">
    <property type="entry name" value="RibDG_C"/>
</dbReference>
<keyword evidence="5" id="KW-0686">Riboflavin biosynthesis</keyword>
<gene>
    <name evidence="11" type="ORF">M501DRAFT_1049069</name>
</gene>
<organism evidence="11 12">
    <name type="scientific">Patellaria atrata CBS 101060</name>
    <dbReference type="NCBI Taxonomy" id="1346257"/>
    <lineage>
        <taxon>Eukaryota</taxon>
        <taxon>Fungi</taxon>
        <taxon>Dikarya</taxon>
        <taxon>Ascomycota</taxon>
        <taxon>Pezizomycotina</taxon>
        <taxon>Dothideomycetes</taxon>
        <taxon>Dothideomycetes incertae sedis</taxon>
        <taxon>Patellariales</taxon>
        <taxon>Patellariaceae</taxon>
        <taxon>Patellaria</taxon>
    </lineage>
</organism>
<dbReference type="EMBL" id="MU006093">
    <property type="protein sequence ID" value="KAF2840129.1"/>
    <property type="molecule type" value="Genomic_DNA"/>
</dbReference>
<comment type="function">
    <text evidence="1">Catalyzes an early step in riboflavin biosynthesis, the NADPH-dependent reduction of the ribose side chain of 2,5-diamino-6-ribosylamino-4(3H)-pyrimidinone 5'-phosphate, yielding 2,5-diamino-6-ribitylamino-4(3H)-pyrimidinone 5'-phosphate.</text>
</comment>
<sequence length="126" mass="13408">MFPQLPSESLTVPPSFTTTIIPSIRPYLPSSTPFGSVKDPTLPYTTLTYASAVDGSTSLFPSGDGTWQRTVLSGSLASVPTHYLRGCHSAVLIGVSTAQVDDPSLNCRLEGMQATEGHGLWPNRGR</sequence>
<dbReference type="OrthoDB" id="5432at2759"/>
<name>A0A9P4SCV2_9PEZI</name>
<dbReference type="PANTHER" id="PTHR38011:SF8">
    <property type="entry name" value="2,5-DIAMINO-6-RIBOSYLAMINO-4(3H)-PYRIMIDINONE 5'-PHOSPHATE REDUCTASE"/>
    <property type="match status" value="1"/>
</dbReference>
<dbReference type="GO" id="GO:0009231">
    <property type="term" value="P:riboflavin biosynthetic process"/>
    <property type="evidence" value="ECO:0007669"/>
    <property type="project" value="UniProtKB-KW"/>
</dbReference>
<comment type="catalytic activity">
    <reaction evidence="8">
        <text>2,5-diamino-6-(1-D-ribitylamino)pyrimidin-4(3H)-one 5'-phosphate + NAD(+) = 2,5-diamino-6-(1-D-ribosylamino)pyrimidin-4(3H)-one 5'-phosphate + NADH + H(+)</text>
        <dbReference type="Rhea" id="RHEA:27274"/>
        <dbReference type="ChEBI" id="CHEBI:15378"/>
        <dbReference type="ChEBI" id="CHEBI:57540"/>
        <dbReference type="ChEBI" id="CHEBI:57945"/>
        <dbReference type="ChEBI" id="CHEBI:58890"/>
        <dbReference type="ChEBI" id="CHEBI:59545"/>
        <dbReference type="EC" id="1.1.1.302"/>
    </reaction>
</comment>
<comment type="caution">
    <text evidence="11">The sequence shown here is derived from an EMBL/GenBank/DDBJ whole genome shotgun (WGS) entry which is preliminary data.</text>
</comment>
<evidence type="ECO:0000313" key="11">
    <source>
        <dbReference type="EMBL" id="KAF2840129.1"/>
    </source>
</evidence>
<comment type="similarity">
    <text evidence="2">Belongs to the HTP reductase family.</text>
</comment>
<dbReference type="AlphaFoldDB" id="A0A9P4SCV2"/>
<evidence type="ECO:0000256" key="1">
    <source>
        <dbReference type="ARBA" id="ARBA00003555"/>
    </source>
</evidence>
<evidence type="ECO:0000256" key="4">
    <source>
        <dbReference type="ARBA" id="ARBA00015035"/>
    </source>
</evidence>
<proteinExistence type="inferred from homology"/>
<evidence type="ECO:0000256" key="7">
    <source>
        <dbReference type="ARBA" id="ARBA00031630"/>
    </source>
</evidence>
<dbReference type="SUPFAM" id="SSF53597">
    <property type="entry name" value="Dihydrofolate reductase-like"/>
    <property type="match status" value="1"/>
</dbReference>
<reference evidence="11" key="1">
    <citation type="journal article" date="2020" name="Stud. Mycol.">
        <title>101 Dothideomycetes genomes: a test case for predicting lifestyles and emergence of pathogens.</title>
        <authorList>
            <person name="Haridas S."/>
            <person name="Albert R."/>
            <person name="Binder M."/>
            <person name="Bloem J."/>
            <person name="Labutti K."/>
            <person name="Salamov A."/>
            <person name="Andreopoulos B."/>
            <person name="Baker S."/>
            <person name="Barry K."/>
            <person name="Bills G."/>
            <person name="Bluhm B."/>
            <person name="Cannon C."/>
            <person name="Castanera R."/>
            <person name="Culley D."/>
            <person name="Daum C."/>
            <person name="Ezra D."/>
            <person name="Gonzalez J."/>
            <person name="Henrissat B."/>
            <person name="Kuo A."/>
            <person name="Liang C."/>
            <person name="Lipzen A."/>
            <person name="Lutzoni F."/>
            <person name="Magnuson J."/>
            <person name="Mondo S."/>
            <person name="Nolan M."/>
            <person name="Ohm R."/>
            <person name="Pangilinan J."/>
            <person name="Park H.-J."/>
            <person name="Ramirez L."/>
            <person name="Alfaro M."/>
            <person name="Sun H."/>
            <person name="Tritt A."/>
            <person name="Yoshinaga Y."/>
            <person name="Zwiers L.-H."/>
            <person name="Turgeon B."/>
            <person name="Goodwin S."/>
            <person name="Spatafora J."/>
            <person name="Crous P."/>
            <person name="Grigoriev I."/>
        </authorList>
    </citation>
    <scope>NUCLEOTIDE SEQUENCE</scope>
    <source>
        <strain evidence="11">CBS 101060</strain>
    </source>
</reference>
<evidence type="ECO:0000256" key="3">
    <source>
        <dbReference type="ARBA" id="ARBA00012851"/>
    </source>
</evidence>
<dbReference type="InterPro" id="IPR050765">
    <property type="entry name" value="Riboflavin_Biosynth_HTPR"/>
</dbReference>
<evidence type="ECO:0000256" key="8">
    <source>
        <dbReference type="ARBA" id="ARBA00047550"/>
    </source>
</evidence>
<evidence type="ECO:0000256" key="6">
    <source>
        <dbReference type="ARBA" id="ARBA00030073"/>
    </source>
</evidence>
<feature type="domain" description="Bacterial bifunctional deaminase-reductase C-terminal" evidence="10">
    <location>
        <begin position="43"/>
        <end position="114"/>
    </location>
</feature>
<dbReference type="Gene3D" id="3.40.430.10">
    <property type="entry name" value="Dihydrofolate Reductase, subunit A"/>
    <property type="match status" value="1"/>
</dbReference>
<dbReference type="PANTHER" id="PTHR38011">
    <property type="entry name" value="DIHYDROFOLATE REDUCTASE FAMILY PROTEIN (AFU_ORTHOLOGUE AFUA_8G06820)"/>
    <property type="match status" value="1"/>
</dbReference>
<dbReference type="EC" id="1.1.1.302" evidence="3"/>
<evidence type="ECO:0000256" key="9">
    <source>
        <dbReference type="ARBA" id="ARBA00049020"/>
    </source>
</evidence>
<accession>A0A9P4SCV2</accession>
<comment type="catalytic activity">
    <reaction evidence="9">
        <text>2,5-diamino-6-(1-D-ribitylamino)pyrimidin-4(3H)-one 5'-phosphate + NADP(+) = 2,5-diamino-6-(1-D-ribosylamino)pyrimidin-4(3H)-one 5'-phosphate + NADPH + H(+)</text>
        <dbReference type="Rhea" id="RHEA:27278"/>
        <dbReference type="ChEBI" id="CHEBI:15378"/>
        <dbReference type="ChEBI" id="CHEBI:57783"/>
        <dbReference type="ChEBI" id="CHEBI:58349"/>
        <dbReference type="ChEBI" id="CHEBI:58890"/>
        <dbReference type="ChEBI" id="CHEBI:59545"/>
        <dbReference type="EC" id="1.1.1.302"/>
    </reaction>
</comment>
<protein>
    <recommendedName>
        <fullName evidence="4">2,5-diamino-6-ribosylamino-4(3H)-pyrimidinone 5'-phosphate reductase</fullName>
        <ecNumber evidence="3">1.1.1.302</ecNumber>
    </recommendedName>
    <alternativeName>
        <fullName evidence="7">2,5-diamino-6-(5-phospho-D-ribosylamino)pyrimidin-4(3H)-one reductase</fullName>
    </alternativeName>
    <alternativeName>
        <fullName evidence="6">2,5-diamino-6-ribitylamino-4(3H)-pyrimidinone 5'-phosphate synthase</fullName>
    </alternativeName>
</protein>
<evidence type="ECO:0000256" key="5">
    <source>
        <dbReference type="ARBA" id="ARBA00022619"/>
    </source>
</evidence>
<keyword evidence="12" id="KW-1185">Reference proteome</keyword>
<dbReference type="GO" id="GO:0008703">
    <property type="term" value="F:5-amino-6-(5-phosphoribosylamino)uracil reductase activity"/>
    <property type="evidence" value="ECO:0007669"/>
    <property type="project" value="InterPro"/>
</dbReference>
<dbReference type="Pfam" id="PF01872">
    <property type="entry name" value="RibD_C"/>
    <property type="match status" value="1"/>
</dbReference>
<dbReference type="InterPro" id="IPR024072">
    <property type="entry name" value="DHFR-like_dom_sf"/>
</dbReference>
<dbReference type="Proteomes" id="UP000799429">
    <property type="component" value="Unassembled WGS sequence"/>
</dbReference>
<evidence type="ECO:0000256" key="2">
    <source>
        <dbReference type="ARBA" id="ARBA00009723"/>
    </source>
</evidence>